<organism evidence="14 15">
    <name type="scientific">Thermodesulfobium acidiphilum</name>
    <dbReference type="NCBI Taxonomy" id="1794699"/>
    <lineage>
        <taxon>Bacteria</taxon>
        <taxon>Pseudomonadati</taxon>
        <taxon>Thermodesulfobiota</taxon>
        <taxon>Thermodesulfobiia</taxon>
        <taxon>Thermodesulfobiales</taxon>
        <taxon>Thermodesulfobiaceae</taxon>
        <taxon>Thermodesulfobium</taxon>
    </lineage>
</organism>
<dbReference type="Pfam" id="PF00117">
    <property type="entry name" value="GATase"/>
    <property type="match status" value="1"/>
</dbReference>
<gene>
    <name evidence="11" type="primary">pyrG</name>
    <name evidence="14" type="ORF">TDSAC_1478</name>
</gene>
<evidence type="ECO:0000256" key="1">
    <source>
        <dbReference type="ARBA" id="ARBA00005171"/>
    </source>
</evidence>
<keyword evidence="8 11" id="KW-0315">Glutamine amidotransferase</keyword>
<dbReference type="SUPFAM" id="SSF52317">
    <property type="entry name" value="Class I glutamine amidotransferase-like"/>
    <property type="match status" value="1"/>
</dbReference>
<dbReference type="EC" id="6.3.4.2" evidence="11"/>
<keyword evidence="15" id="KW-1185">Reference proteome</keyword>
<evidence type="ECO:0000256" key="6">
    <source>
        <dbReference type="ARBA" id="ARBA00022840"/>
    </source>
</evidence>
<evidence type="ECO:0000256" key="5">
    <source>
        <dbReference type="ARBA" id="ARBA00022741"/>
    </source>
</evidence>
<comment type="catalytic activity">
    <reaction evidence="10 11">
        <text>UTP + L-glutamine + ATP + H2O = CTP + L-glutamate + ADP + phosphate + 2 H(+)</text>
        <dbReference type="Rhea" id="RHEA:26426"/>
        <dbReference type="ChEBI" id="CHEBI:15377"/>
        <dbReference type="ChEBI" id="CHEBI:15378"/>
        <dbReference type="ChEBI" id="CHEBI:29985"/>
        <dbReference type="ChEBI" id="CHEBI:30616"/>
        <dbReference type="ChEBI" id="CHEBI:37563"/>
        <dbReference type="ChEBI" id="CHEBI:43474"/>
        <dbReference type="ChEBI" id="CHEBI:46398"/>
        <dbReference type="ChEBI" id="CHEBI:58359"/>
        <dbReference type="ChEBI" id="CHEBI:456216"/>
        <dbReference type="EC" id="6.3.4.2"/>
    </reaction>
</comment>
<feature type="active site" evidence="11">
    <location>
        <position position="517"/>
    </location>
</feature>
<dbReference type="InterPro" id="IPR017456">
    <property type="entry name" value="CTP_synthase_N"/>
</dbReference>
<reference evidence="14 15" key="1">
    <citation type="submission" date="2017-04" db="EMBL/GenBank/DDBJ databases">
        <title>Genomic insights into metabolism of Thermodesulfobium acidiphilum.</title>
        <authorList>
            <person name="Toshchakov S.V."/>
            <person name="Frolov E.N."/>
            <person name="Kublanov I.V."/>
            <person name="Samarov N.I."/>
            <person name="Novikov A."/>
            <person name="Lebedinsky A.V."/>
            <person name="Bonch-Osmolovskaya E.A."/>
            <person name="Chernyh N.A."/>
        </authorList>
    </citation>
    <scope>NUCLEOTIDE SEQUENCE [LARGE SCALE GENOMIC DNA]</scope>
    <source>
        <strain evidence="14 15">3127-1</strain>
    </source>
</reference>
<evidence type="ECO:0000256" key="8">
    <source>
        <dbReference type="ARBA" id="ARBA00022962"/>
    </source>
</evidence>
<feature type="domain" description="Glutamine amidotransferase" evidence="12">
    <location>
        <begin position="310"/>
        <end position="534"/>
    </location>
</feature>
<dbReference type="GO" id="GO:0042802">
    <property type="term" value="F:identical protein binding"/>
    <property type="evidence" value="ECO:0007669"/>
    <property type="project" value="TreeGrafter"/>
</dbReference>
<dbReference type="PROSITE" id="PS51273">
    <property type="entry name" value="GATASE_TYPE_1"/>
    <property type="match status" value="1"/>
</dbReference>
<dbReference type="UniPathway" id="UPA00159">
    <property type="reaction ID" value="UER00277"/>
</dbReference>
<comment type="subunit">
    <text evidence="11">Homotetramer.</text>
</comment>
<feature type="binding site" evidence="11">
    <location>
        <position position="413"/>
    </location>
    <ligand>
        <name>L-glutamine</name>
        <dbReference type="ChEBI" id="CHEBI:58359"/>
    </ligand>
</feature>
<keyword evidence="5 11" id="KW-0547">Nucleotide-binding</keyword>
<dbReference type="GO" id="GO:0044210">
    <property type="term" value="P:'de novo' CTP biosynthetic process"/>
    <property type="evidence" value="ECO:0007669"/>
    <property type="project" value="UniProtKB-UniRule"/>
</dbReference>
<feature type="domain" description="CTP synthase N-terminal" evidence="13">
    <location>
        <begin position="8"/>
        <end position="273"/>
    </location>
</feature>
<evidence type="ECO:0000256" key="4">
    <source>
        <dbReference type="ARBA" id="ARBA00022723"/>
    </source>
</evidence>
<comment type="miscellaneous">
    <text evidence="11">CTPSs have evolved a hybrid strategy for distinguishing between UTP and CTP. The overlapping regions of the product feedback inhibitory and substrate sites recognize a common feature in both compounds, the triphosphate moiety. To differentiate isosteric substrate and product pyrimidine rings, an additional pocket far from the expected kinase/ligase catalytic site, specifically recognizes the cytosine and ribose portions of the product inhibitor.</text>
</comment>
<dbReference type="Gene3D" id="3.40.50.880">
    <property type="match status" value="1"/>
</dbReference>
<feature type="binding site" evidence="11">
    <location>
        <position position="18"/>
    </location>
    <ligand>
        <name>UTP</name>
        <dbReference type="ChEBI" id="CHEBI:46398"/>
    </ligand>
</feature>
<feature type="binding site" evidence="11">
    <location>
        <position position="76"/>
    </location>
    <ligand>
        <name>Mg(2+)</name>
        <dbReference type="ChEBI" id="CHEBI:18420"/>
    </ligand>
</feature>
<keyword evidence="4 11" id="KW-0479">Metal-binding</keyword>
<dbReference type="PANTHER" id="PTHR11550">
    <property type="entry name" value="CTP SYNTHASE"/>
    <property type="match status" value="1"/>
</dbReference>
<dbReference type="GO" id="GO:0005829">
    <property type="term" value="C:cytosol"/>
    <property type="evidence" value="ECO:0007669"/>
    <property type="project" value="TreeGrafter"/>
</dbReference>
<dbReference type="NCBIfam" id="NF003792">
    <property type="entry name" value="PRK05380.1"/>
    <property type="match status" value="1"/>
</dbReference>
<sequence length="541" mass="61177">MKLDNNTKFVFVTGGVTSSLGKGIVVASLGRILKSMGLRVNVIKLDPYLNVDPGTMNPYQHGEVFVTDDGAETDLDLGHYERFINTNLTKSSNLTSGMVYQEILLKERRGDFLGGTVQVVPHVINEIKSKIREAARLIDGGVLICEVGGTVGDIEGEPFLEAIRQFKKDVGRDNTLYIHLTLVPYLKAARELKTKPTQHSVKELRSIGIQPDIIILRSEKSINNSIREKISLFCDVDPEAVIPLEDVRHVIYEAPIMLESNKLSKLVANKLKIEPYVEPQLDSWIRIIEMAKNLKDMVEIAIAGKYVGLPDSYISVVESLRHSSLHLGYELKIRWINTENINSMDDARKMLEGVKGIVVPGGFGVRGIEGKILTARFARENNIPYFGLCLGMQIMCIEFARNVLGLKGANSTEFDENTKFPVIDLMEEQKRIVDKGATMRLGAFPCKLVDNTLAKRAYNQDLVFERHRHRYEFNNLFKKDFEEHGMIASGIFEEKNLVEIVELRGHKWYLGTQFHPEFKSRPNKPHPLFFDFMKVAISDKL</sequence>
<evidence type="ECO:0000259" key="13">
    <source>
        <dbReference type="Pfam" id="PF06418"/>
    </source>
</evidence>
<comment type="pathway">
    <text evidence="1 11">Pyrimidine metabolism; CTP biosynthesis via de novo pathway; CTP from UDP: step 2/2.</text>
</comment>
<keyword evidence="3 11" id="KW-0436">Ligase</keyword>
<keyword evidence="6 11" id="KW-0067">ATP-binding</keyword>
<keyword evidence="7 11" id="KW-0460">Magnesium</keyword>
<dbReference type="OrthoDB" id="9801107at2"/>
<accession>A0A2R4W290</accession>
<feature type="active site" evidence="11">
    <location>
        <position position="515"/>
    </location>
</feature>
<dbReference type="GO" id="GO:0097268">
    <property type="term" value="C:cytoophidium"/>
    <property type="evidence" value="ECO:0007669"/>
    <property type="project" value="UniProtKB-ARBA"/>
</dbReference>
<dbReference type="InterPro" id="IPR029062">
    <property type="entry name" value="Class_I_gatase-like"/>
</dbReference>
<comment type="catalytic activity">
    <reaction evidence="11">
        <text>UTP + NH4(+) + ATP = CTP + ADP + phosphate + 2 H(+)</text>
        <dbReference type="Rhea" id="RHEA:16597"/>
        <dbReference type="ChEBI" id="CHEBI:15378"/>
        <dbReference type="ChEBI" id="CHEBI:28938"/>
        <dbReference type="ChEBI" id="CHEBI:30616"/>
        <dbReference type="ChEBI" id="CHEBI:37563"/>
        <dbReference type="ChEBI" id="CHEBI:43474"/>
        <dbReference type="ChEBI" id="CHEBI:46398"/>
        <dbReference type="ChEBI" id="CHEBI:456216"/>
    </reaction>
</comment>
<dbReference type="GO" id="GO:0005524">
    <property type="term" value="F:ATP binding"/>
    <property type="evidence" value="ECO:0007669"/>
    <property type="project" value="UniProtKB-KW"/>
</dbReference>
<dbReference type="NCBIfam" id="TIGR00337">
    <property type="entry name" value="PyrG"/>
    <property type="match status" value="1"/>
</dbReference>
<dbReference type="FunFam" id="3.40.50.300:FF:000009">
    <property type="entry name" value="CTP synthase"/>
    <property type="match status" value="1"/>
</dbReference>
<comment type="caution">
    <text evidence="11">Lacks conserved residue(s) required for the propagation of feature annotation.</text>
</comment>
<dbReference type="Pfam" id="PF06418">
    <property type="entry name" value="CTP_synth_N"/>
    <property type="match status" value="1"/>
</dbReference>
<feature type="binding site" evidence="11">
    <location>
        <begin position="153"/>
        <end position="155"/>
    </location>
    <ligand>
        <name>CTP</name>
        <dbReference type="ChEBI" id="CHEBI:37563"/>
        <note>allosteric inhibitor</note>
    </ligand>
</feature>
<dbReference type="EMBL" id="CP020921">
    <property type="protein sequence ID" value="AWB10818.1"/>
    <property type="molecule type" value="Genomic_DNA"/>
</dbReference>
<feature type="binding site" evidence="11">
    <location>
        <position position="229"/>
    </location>
    <ligand>
        <name>CTP</name>
        <dbReference type="ChEBI" id="CHEBI:37563"/>
        <note>allosteric inhibitor</note>
    </ligand>
</feature>
<dbReference type="PANTHER" id="PTHR11550:SF0">
    <property type="entry name" value="CTP SYNTHASE-RELATED"/>
    <property type="match status" value="1"/>
</dbReference>
<feature type="binding site" evidence="11">
    <location>
        <position position="146"/>
    </location>
    <ligand>
        <name>Mg(2+)</name>
        <dbReference type="ChEBI" id="CHEBI:18420"/>
    </ligand>
</feature>
<dbReference type="FunFam" id="3.40.50.880:FF:000002">
    <property type="entry name" value="CTP synthase"/>
    <property type="match status" value="1"/>
</dbReference>
<evidence type="ECO:0000256" key="7">
    <source>
        <dbReference type="ARBA" id="ARBA00022842"/>
    </source>
</evidence>
<feature type="active site" description="Nucleophile; for glutamine hydrolysis" evidence="11">
    <location>
        <position position="389"/>
    </location>
</feature>
<evidence type="ECO:0000313" key="14">
    <source>
        <dbReference type="EMBL" id="AWB10818.1"/>
    </source>
</evidence>
<evidence type="ECO:0000256" key="2">
    <source>
        <dbReference type="ARBA" id="ARBA00007533"/>
    </source>
</evidence>
<feature type="binding site" evidence="11">
    <location>
        <position position="229"/>
    </location>
    <ligand>
        <name>UTP</name>
        <dbReference type="ChEBI" id="CHEBI:46398"/>
    </ligand>
</feature>
<evidence type="ECO:0000256" key="11">
    <source>
        <dbReference type="HAMAP-Rule" id="MF_01227"/>
    </source>
</evidence>
<comment type="catalytic activity">
    <reaction evidence="11">
        <text>L-glutamine + H2O = L-glutamate + NH4(+)</text>
        <dbReference type="Rhea" id="RHEA:15889"/>
        <dbReference type="ChEBI" id="CHEBI:15377"/>
        <dbReference type="ChEBI" id="CHEBI:28938"/>
        <dbReference type="ChEBI" id="CHEBI:29985"/>
        <dbReference type="ChEBI" id="CHEBI:58359"/>
    </reaction>
</comment>
<feature type="binding site" evidence="11">
    <location>
        <begin position="19"/>
        <end position="24"/>
    </location>
    <ligand>
        <name>ATP</name>
        <dbReference type="ChEBI" id="CHEBI:30616"/>
    </ligand>
</feature>
<dbReference type="InterPro" id="IPR033828">
    <property type="entry name" value="GATase1_CTP_Synthase"/>
</dbReference>
<dbReference type="CDD" id="cd03113">
    <property type="entry name" value="CTPS_N"/>
    <property type="match status" value="1"/>
</dbReference>
<evidence type="ECO:0000256" key="3">
    <source>
        <dbReference type="ARBA" id="ARBA00022598"/>
    </source>
</evidence>
<dbReference type="AlphaFoldDB" id="A0A2R4W290"/>
<proteinExistence type="inferred from homology"/>
<dbReference type="SUPFAM" id="SSF52540">
    <property type="entry name" value="P-loop containing nucleoside triphosphate hydrolases"/>
    <property type="match status" value="1"/>
</dbReference>
<name>A0A2R4W290_THEAF</name>
<dbReference type="RefSeq" id="WP_108309592.1">
    <property type="nucleotide sequence ID" value="NZ_CP020921.1"/>
</dbReference>
<feature type="binding site" evidence="11">
    <location>
        <position position="470"/>
    </location>
    <ligand>
        <name>L-glutamine</name>
        <dbReference type="ChEBI" id="CHEBI:58359"/>
    </ligand>
</feature>
<feature type="binding site" evidence="11">
    <location>
        <begin position="193"/>
        <end position="198"/>
    </location>
    <ligand>
        <name>UTP</name>
        <dbReference type="ChEBI" id="CHEBI:46398"/>
    </ligand>
</feature>
<feature type="binding site" evidence="11">
    <location>
        <begin position="193"/>
        <end position="198"/>
    </location>
    <ligand>
        <name>CTP</name>
        <dbReference type="ChEBI" id="CHEBI:37563"/>
        <note>allosteric inhibitor</note>
    </ligand>
</feature>
<evidence type="ECO:0000259" key="12">
    <source>
        <dbReference type="Pfam" id="PF00117"/>
    </source>
</evidence>
<evidence type="ECO:0000256" key="9">
    <source>
        <dbReference type="ARBA" id="ARBA00022975"/>
    </source>
</evidence>
<feature type="binding site" evidence="11">
    <location>
        <begin position="390"/>
        <end position="393"/>
    </location>
    <ligand>
        <name>L-glutamine</name>
        <dbReference type="ChEBI" id="CHEBI:58359"/>
    </ligand>
</feature>
<evidence type="ECO:0000256" key="10">
    <source>
        <dbReference type="ARBA" id="ARBA00047781"/>
    </source>
</evidence>
<dbReference type="InterPro" id="IPR004468">
    <property type="entry name" value="CTP_synthase"/>
</dbReference>
<dbReference type="GO" id="GO:0019856">
    <property type="term" value="P:pyrimidine nucleobase biosynthetic process"/>
    <property type="evidence" value="ECO:0007669"/>
    <property type="project" value="TreeGrafter"/>
</dbReference>
<feature type="binding site" evidence="11">
    <location>
        <position position="76"/>
    </location>
    <ligand>
        <name>ATP</name>
        <dbReference type="ChEBI" id="CHEBI:30616"/>
    </ligand>
</feature>
<dbReference type="GO" id="GO:0004359">
    <property type="term" value="F:glutaminase activity"/>
    <property type="evidence" value="ECO:0007669"/>
    <property type="project" value="RHEA"/>
</dbReference>
<dbReference type="HAMAP" id="MF_01227">
    <property type="entry name" value="PyrG"/>
    <property type="match status" value="1"/>
</dbReference>
<feature type="binding site" evidence="11">
    <location>
        <position position="59"/>
    </location>
    <ligand>
        <name>L-glutamine</name>
        <dbReference type="ChEBI" id="CHEBI:58359"/>
    </ligand>
</feature>
<keyword evidence="9 11" id="KW-0665">Pyrimidine biosynthesis</keyword>
<dbReference type="GO" id="GO:0003883">
    <property type="term" value="F:CTP synthase activity"/>
    <property type="evidence" value="ECO:0007669"/>
    <property type="project" value="UniProtKB-UniRule"/>
</dbReference>
<feature type="binding site" evidence="11">
    <location>
        <position position="362"/>
    </location>
    <ligand>
        <name>L-glutamine</name>
        <dbReference type="ChEBI" id="CHEBI:58359"/>
    </ligand>
</feature>
<dbReference type="Proteomes" id="UP000244792">
    <property type="component" value="Chromosome"/>
</dbReference>
<feature type="binding site" evidence="11">
    <location>
        <position position="18"/>
    </location>
    <ligand>
        <name>CTP</name>
        <dbReference type="ChEBI" id="CHEBI:37563"/>
        <note>allosteric inhibitor</note>
    </ligand>
</feature>
<dbReference type="InterPro" id="IPR027417">
    <property type="entry name" value="P-loop_NTPase"/>
</dbReference>
<protein>
    <recommendedName>
        <fullName evidence="11">CTP synthase</fullName>
        <ecNumber evidence="11">6.3.4.2</ecNumber>
    </recommendedName>
    <alternativeName>
        <fullName evidence="11">Cytidine 5'-triphosphate synthase</fullName>
    </alternativeName>
    <alternativeName>
        <fullName evidence="11">Cytidine triphosphate synthetase</fullName>
        <shortName evidence="11">CTP synthetase</shortName>
        <shortName evidence="11">CTPS</shortName>
    </alternativeName>
    <alternativeName>
        <fullName evidence="11">UTP--ammonia ligase</fullName>
    </alternativeName>
</protein>
<comment type="activity regulation">
    <text evidence="11">Allosterically activated by GTP, when glutamine is the substrate; GTP has no effect on the reaction when ammonia is the substrate. The allosteric effector GTP functions by stabilizing the protein conformation that binds the tetrahedral intermediate(s) formed during glutamine hydrolysis. Inhibited by the product CTP, via allosteric rather than competitive inhibition.</text>
</comment>
<dbReference type="Gene3D" id="3.40.50.300">
    <property type="entry name" value="P-loop containing nucleotide triphosphate hydrolases"/>
    <property type="match status" value="1"/>
</dbReference>
<dbReference type="GO" id="GO:0046872">
    <property type="term" value="F:metal ion binding"/>
    <property type="evidence" value="ECO:0007669"/>
    <property type="project" value="UniProtKB-KW"/>
</dbReference>
<dbReference type="CDD" id="cd01746">
    <property type="entry name" value="GATase1_CTP_Synthase"/>
    <property type="match status" value="1"/>
</dbReference>
<dbReference type="InterPro" id="IPR017926">
    <property type="entry name" value="GATASE"/>
</dbReference>
<comment type="function">
    <text evidence="11">Catalyzes the ATP-dependent amination of UTP to CTP with either L-glutamine or ammonia as the source of nitrogen. Regulates intracellular CTP levels through interactions with the four ribonucleotide triphosphates.</text>
</comment>
<evidence type="ECO:0000313" key="15">
    <source>
        <dbReference type="Proteomes" id="UP000244792"/>
    </source>
</evidence>
<feature type="binding site" evidence="11">
    <location>
        <position position="247"/>
    </location>
    <ligand>
        <name>ATP</name>
        <dbReference type="ChEBI" id="CHEBI:30616"/>
    </ligand>
</feature>
<dbReference type="KEGG" id="taci:TDSAC_1478"/>
<feature type="region of interest" description="Amidoligase domain" evidence="11">
    <location>
        <begin position="1"/>
        <end position="273"/>
    </location>
</feature>
<comment type="similarity">
    <text evidence="2 11">Belongs to the CTP synthase family.</text>
</comment>